<comment type="pathway">
    <text evidence="1 7">Amino-acid biosynthesis; L-proline biosynthesis; L-glutamate 5-semialdehyde from L-glutamate: step 2/2.</text>
</comment>
<evidence type="ECO:0000256" key="6">
    <source>
        <dbReference type="ARBA" id="ARBA00049024"/>
    </source>
</evidence>
<keyword evidence="11" id="KW-1185">Reference proteome</keyword>
<evidence type="ECO:0000256" key="8">
    <source>
        <dbReference type="SAM" id="MobiDB-lite"/>
    </source>
</evidence>
<evidence type="ECO:0000256" key="3">
    <source>
        <dbReference type="ARBA" id="ARBA00022650"/>
    </source>
</evidence>
<dbReference type="Pfam" id="PF00171">
    <property type="entry name" value="Aldedh"/>
    <property type="match status" value="2"/>
</dbReference>
<dbReference type="InterPro" id="IPR016162">
    <property type="entry name" value="Ald_DH_N"/>
</dbReference>
<dbReference type="InterPro" id="IPR016163">
    <property type="entry name" value="Ald_DH_C"/>
</dbReference>
<feature type="domain" description="Aldehyde dehydrogenase" evidence="9">
    <location>
        <begin position="321"/>
        <end position="387"/>
    </location>
</feature>
<dbReference type="PANTHER" id="PTHR11063:SF8">
    <property type="entry name" value="DELTA-1-PYRROLINE-5-CARBOXYLATE SYNTHASE"/>
    <property type="match status" value="1"/>
</dbReference>
<comment type="subcellular location">
    <subcellularLocation>
        <location evidence="7">Cytoplasm</location>
    </subcellularLocation>
</comment>
<dbReference type="Proteomes" id="UP001597425">
    <property type="component" value="Unassembled WGS sequence"/>
</dbReference>
<dbReference type="Gene3D" id="3.40.309.10">
    <property type="entry name" value="Aldehyde Dehydrogenase, Chain A, domain 2"/>
    <property type="match status" value="1"/>
</dbReference>
<dbReference type="Gene3D" id="3.40.605.10">
    <property type="entry name" value="Aldehyde Dehydrogenase, Chain A, domain 1"/>
    <property type="match status" value="1"/>
</dbReference>
<keyword evidence="4 7" id="KW-0521">NADP</keyword>
<feature type="compositionally biased region" description="Basic and acidic residues" evidence="8">
    <location>
        <begin position="8"/>
        <end position="20"/>
    </location>
</feature>
<feature type="domain" description="Aldehyde dehydrogenase" evidence="9">
    <location>
        <begin position="12"/>
        <end position="295"/>
    </location>
</feature>
<organism evidence="10 11">
    <name type="scientific">Microbulbifer halophilus</name>
    <dbReference type="NCBI Taxonomy" id="453963"/>
    <lineage>
        <taxon>Bacteria</taxon>
        <taxon>Pseudomonadati</taxon>
        <taxon>Pseudomonadota</taxon>
        <taxon>Gammaproteobacteria</taxon>
        <taxon>Cellvibrionales</taxon>
        <taxon>Microbulbiferaceae</taxon>
        <taxon>Microbulbifer</taxon>
    </lineage>
</organism>
<dbReference type="InterPro" id="IPR015590">
    <property type="entry name" value="Aldehyde_DH_dom"/>
</dbReference>
<dbReference type="SUPFAM" id="SSF53720">
    <property type="entry name" value="ALDH-like"/>
    <property type="match status" value="1"/>
</dbReference>
<proteinExistence type="inferred from homology"/>
<comment type="similarity">
    <text evidence="7">Belongs to the gamma-glutamyl phosphate reductase family.</text>
</comment>
<sequence>MNSSVVDSADRQSTRARLEAMGRAARAAARAVARADTGTKNRALRAIAAHLDAQRAQIAEANGRDMQAGRDNGLDAALLDRLELTDARIDGMIDGLAQIAELPDPVGEIEDLKYRPSGIQVGKMRVPLGVVGIIYESRPNVTIDAASLCLKSGNATILRGGSEALHSNGAIAACIAAGLKEAGLPEEAVQVVDTTDREAVAAMIGMPEYVDVIVPRGGTGLIERVSRDARVPVIKHLHGVCHVYLDDRADRDKAFNIALNAKTHRYGVCNAMETLLVAEGIADEILPRLAAAYREKGVELRGCERTQKILSDCVAAGEDDWSEEYLAPVLSIRVLVDLDAAMDHIARYGSGHTESVVTEDYTRARRFLSEVDSSSVIVNASTRFADGAEYGLGAEIGISTDKIHARGPVGLEGLTSQKWIVLGDGHIRE</sequence>
<comment type="function">
    <text evidence="7">Catalyzes the NADPH-dependent reduction of L-glutamate 5-phosphate into L-glutamate 5-semialdehyde and phosphate. The product spontaneously undergoes cyclization to form 1-pyrroline-5-carboxylate.</text>
</comment>
<evidence type="ECO:0000256" key="7">
    <source>
        <dbReference type="HAMAP-Rule" id="MF_00412"/>
    </source>
</evidence>
<keyword evidence="3 7" id="KW-0641">Proline biosynthesis</keyword>
<dbReference type="InterPro" id="IPR000965">
    <property type="entry name" value="GPR_dom"/>
</dbReference>
<dbReference type="NCBIfam" id="TIGR00407">
    <property type="entry name" value="proA"/>
    <property type="match status" value="1"/>
</dbReference>
<keyword evidence="5 7" id="KW-0560">Oxidoreductase</keyword>
<dbReference type="HAMAP" id="MF_00412">
    <property type="entry name" value="ProA"/>
    <property type="match status" value="1"/>
</dbReference>
<dbReference type="PANTHER" id="PTHR11063">
    <property type="entry name" value="GLUTAMATE SEMIALDEHYDE DEHYDROGENASE"/>
    <property type="match status" value="1"/>
</dbReference>
<gene>
    <name evidence="7" type="primary">proA</name>
    <name evidence="10" type="ORF">ACFSKX_12860</name>
</gene>
<comment type="caution">
    <text evidence="10">The sequence shown here is derived from an EMBL/GenBank/DDBJ whole genome shotgun (WGS) entry which is preliminary data.</text>
</comment>
<evidence type="ECO:0000313" key="11">
    <source>
        <dbReference type="Proteomes" id="UP001597425"/>
    </source>
</evidence>
<dbReference type="GO" id="GO:0004350">
    <property type="term" value="F:glutamate-5-semialdehyde dehydrogenase activity"/>
    <property type="evidence" value="ECO:0007669"/>
    <property type="project" value="UniProtKB-EC"/>
</dbReference>
<protein>
    <recommendedName>
        <fullName evidence="7">Gamma-glutamyl phosphate reductase</fullName>
        <shortName evidence="7">GPR</shortName>
        <ecNumber evidence="7">1.2.1.41</ecNumber>
    </recommendedName>
    <alternativeName>
        <fullName evidence="7">Glutamate-5-semialdehyde dehydrogenase</fullName>
    </alternativeName>
    <alternativeName>
        <fullName evidence="7">Glutamyl-gamma-semialdehyde dehydrogenase</fullName>
        <shortName evidence="7">GSA dehydrogenase</shortName>
    </alternativeName>
</protein>
<dbReference type="EMBL" id="JBHUJD010000016">
    <property type="protein sequence ID" value="MFD2311308.1"/>
    <property type="molecule type" value="Genomic_DNA"/>
</dbReference>
<evidence type="ECO:0000256" key="5">
    <source>
        <dbReference type="ARBA" id="ARBA00023002"/>
    </source>
</evidence>
<reference evidence="11" key="1">
    <citation type="journal article" date="2019" name="Int. J. Syst. Evol. Microbiol.">
        <title>The Global Catalogue of Microorganisms (GCM) 10K type strain sequencing project: providing services to taxonomists for standard genome sequencing and annotation.</title>
        <authorList>
            <consortium name="The Broad Institute Genomics Platform"/>
            <consortium name="The Broad Institute Genome Sequencing Center for Infectious Disease"/>
            <person name="Wu L."/>
            <person name="Ma J."/>
        </authorList>
    </citation>
    <scope>NUCLEOTIDE SEQUENCE [LARGE SCALE GENOMIC DNA]</scope>
    <source>
        <strain evidence="11">KCTC 12848</strain>
    </source>
</reference>
<dbReference type="EC" id="1.2.1.41" evidence="7"/>
<dbReference type="PIRSF" id="PIRSF000151">
    <property type="entry name" value="GPR"/>
    <property type="match status" value="1"/>
</dbReference>
<evidence type="ECO:0000256" key="2">
    <source>
        <dbReference type="ARBA" id="ARBA00022605"/>
    </source>
</evidence>
<evidence type="ECO:0000259" key="9">
    <source>
        <dbReference type="Pfam" id="PF00171"/>
    </source>
</evidence>
<evidence type="ECO:0000313" key="10">
    <source>
        <dbReference type="EMBL" id="MFD2311308.1"/>
    </source>
</evidence>
<evidence type="ECO:0000256" key="4">
    <source>
        <dbReference type="ARBA" id="ARBA00022857"/>
    </source>
</evidence>
<dbReference type="InterPro" id="IPR012134">
    <property type="entry name" value="Glu-5-SA_DH"/>
</dbReference>
<dbReference type="CDD" id="cd07079">
    <property type="entry name" value="ALDH_F18-19_ProA-GPR"/>
    <property type="match status" value="1"/>
</dbReference>
<keyword evidence="2 7" id="KW-0028">Amino-acid biosynthesis</keyword>
<dbReference type="RefSeq" id="WP_265721899.1">
    <property type="nucleotide sequence ID" value="NZ_JAPIVK010000016.1"/>
</dbReference>
<accession>A0ABW5EDW7</accession>
<feature type="region of interest" description="Disordered" evidence="8">
    <location>
        <begin position="1"/>
        <end position="20"/>
    </location>
</feature>
<comment type="catalytic activity">
    <reaction evidence="6 7">
        <text>L-glutamate 5-semialdehyde + phosphate + NADP(+) = L-glutamyl 5-phosphate + NADPH + H(+)</text>
        <dbReference type="Rhea" id="RHEA:19541"/>
        <dbReference type="ChEBI" id="CHEBI:15378"/>
        <dbReference type="ChEBI" id="CHEBI:43474"/>
        <dbReference type="ChEBI" id="CHEBI:57783"/>
        <dbReference type="ChEBI" id="CHEBI:58066"/>
        <dbReference type="ChEBI" id="CHEBI:58274"/>
        <dbReference type="ChEBI" id="CHEBI:58349"/>
        <dbReference type="EC" id="1.2.1.41"/>
    </reaction>
</comment>
<name>A0ABW5EDW7_9GAMM</name>
<keyword evidence="7" id="KW-0963">Cytoplasm</keyword>
<dbReference type="NCBIfam" id="NF001221">
    <property type="entry name" value="PRK00197.1"/>
    <property type="match status" value="1"/>
</dbReference>
<evidence type="ECO:0000256" key="1">
    <source>
        <dbReference type="ARBA" id="ARBA00004985"/>
    </source>
</evidence>
<dbReference type="InterPro" id="IPR016161">
    <property type="entry name" value="Ald_DH/histidinol_DH"/>
</dbReference>